<dbReference type="STRING" id="1759059.ATE48_13095"/>
<dbReference type="InterPro" id="IPR005184">
    <property type="entry name" value="DUF306_Meta_HslJ"/>
</dbReference>
<dbReference type="Pfam" id="PF03724">
    <property type="entry name" value="META"/>
    <property type="match status" value="1"/>
</dbReference>
<dbReference type="InParanoid" id="A0A1B1AJN1"/>
<accession>A0A1B1AJN1</accession>
<proteinExistence type="predicted"/>
<feature type="domain" description="DUF306" evidence="3">
    <location>
        <begin position="23"/>
        <end position="119"/>
    </location>
</feature>
<dbReference type="Gene3D" id="2.40.128.270">
    <property type="match status" value="1"/>
</dbReference>
<dbReference type="KEGG" id="cbot:ATE48_13095"/>
<keyword evidence="2" id="KW-0732">Signal</keyword>
<evidence type="ECO:0000256" key="2">
    <source>
        <dbReference type="ARBA" id="ARBA00022729"/>
    </source>
</evidence>
<reference evidence="4 5" key="1">
    <citation type="submission" date="2015-11" db="EMBL/GenBank/DDBJ databases">
        <title>Whole-Genome Sequence of Candidatus Oderbacter manganicum from the National Park Lower Oder Valley, Germany.</title>
        <authorList>
            <person name="Braun B."/>
            <person name="Liere K."/>
            <person name="Szewzyk U."/>
        </authorList>
    </citation>
    <scope>NUCLEOTIDE SEQUENCE [LARGE SCALE GENOMIC DNA]</scope>
    <source>
        <strain evidence="4 5">OTSz_A_272</strain>
    </source>
</reference>
<evidence type="ECO:0000259" key="3">
    <source>
        <dbReference type="Pfam" id="PF03724"/>
    </source>
</evidence>
<dbReference type="Proteomes" id="UP000092498">
    <property type="component" value="Chromosome"/>
</dbReference>
<dbReference type="Pfam" id="PF08139">
    <property type="entry name" value="LPAM_1"/>
    <property type="match status" value="1"/>
</dbReference>
<protein>
    <recommendedName>
        <fullName evidence="1">Type IV secretion system putative lipoprotein virB7</fullName>
    </recommendedName>
</protein>
<evidence type="ECO:0000313" key="4">
    <source>
        <dbReference type="EMBL" id="ANP46779.1"/>
    </source>
</evidence>
<dbReference type="InterPro" id="IPR038670">
    <property type="entry name" value="HslJ-like_sf"/>
</dbReference>
<sequence length="138" mass="14999">MKRFIWAASATFLLAACQGGEEPLDGRWQVQQIAGASLGQDVDIWMSFDIATETVTGFTGCHHFRAPLSSFSETLAIGPVTQGEGECASIAAATDEQRFLMVLPEIRRTIRHGKSLELLPLAAGSEALIRLRREPVAE</sequence>
<gene>
    <name evidence="4" type="ORF">ATE48_13095</name>
</gene>
<name>A0A1B1AJN1_9PROT</name>
<dbReference type="AlphaFoldDB" id="A0A1B1AJN1"/>
<organism evidence="4 5">
    <name type="scientific">Candidatus Viadribacter manganicus</name>
    <dbReference type="NCBI Taxonomy" id="1759059"/>
    <lineage>
        <taxon>Bacteria</taxon>
        <taxon>Pseudomonadati</taxon>
        <taxon>Pseudomonadota</taxon>
        <taxon>Alphaproteobacteria</taxon>
        <taxon>Hyphomonadales</taxon>
        <taxon>Hyphomonadaceae</taxon>
        <taxon>Candidatus Viadribacter</taxon>
    </lineage>
</organism>
<dbReference type="EMBL" id="CP013244">
    <property type="protein sequence ID" value="ANP46779.1"/>
    <property type="molecule type" value="Genomic_DNA"/>
</dbReference>
<dbReference type="PROSITE" id="PS51257">
    <property type="entry name" value="PROKAR_LIPOPROTEIN"/>
    <property type="match status" value="1"/>
</dbReference>
<evidence type="ECO:0000256" key="1">
    <source>
        <dbReference type="ARBA" id="ARBA00017922"/>
    </source>
</evidence>
<keyword evidence="5" id="KW-1185">Reference proteome</keyword>
<dbReference type="InterPro" id="IPR012640">
    <property type="entry name" value="Membr_lipoprot_lipid_attach_CS"/>
</dbReference>
<evidence type="ECO:0000313" key="5">
    <source>
        <dbReference type="Proteomes" id="UP000092498"/>
    </source>
</evidence>
<dbReference type="OrthoDB" id="5348860at2"/>
<dbReference type="RefSeq" id="WP_066772210.1">
    <property type="nucleotide sequence ID" value="NZ_CP013244.1"/>
</dbReference>